<dbReference type="KEGG" id="cari:FNU76_03165"/>
<dbReference type="Proteomes" id="UP000317550">
    <property type="component" value="Chromosome"/>
</dbReference>
<dbReference type="SUPFAM" id="SSF49879">
    <property type="entry name" value="SMAD/FHA domain"/>
    <property type="match status" value="1"/>
</dbReference>
<proteinExistence type="predicted"/>
<organism evidence="2 3">
    <name type="scientific">Chitinimonas arctica</name>
    <dbReference type="NCBI Taxonomy" id="2594795"/>
    <lineage>
        <taxon>Bacteria</taxon>
        <taxon>Pseudomonadati</taxon>
        <taxon>Pseudomonadota</taxon>
        <taxon>Betaproteobacteria</taxon>
        <taxon>Neisseriales</taxon>
        <taxon>Chitinibacteraceae</taxon>
        <taxon>Chitinimonas</taxon>
    </lineage>
</organism>
<accession>A0A516SBB5</accession>
<dbReference type="CDD" id="cd00060">
    <property type="entry name" value="FHA"/>
    <property type="match status" value="1"/>
</dbReference>
<dbReference type="InterPro" id="IPR000253">
    <property type="entry name" value="FHA_dom"/>
</dbReference>
<dbReference type="Gene3D" id="2.60.200.20">
    <property type="match status" value="1"/>
</dbReference>
<sequence length="394" mass="41815">MNSTPSTLRLTVLSHCEVVPIEALGALFDRSGGTLGRAPENRLVLADESQTVSRLQGRIEYREDAFYLNDLGNNRIEHNQRPLEFGIAARLHHGDRLRIGPYHLEVGLEGGAGVAGGVQTAAANGYQGLDTLASFLPLAEEIPLGSPTLRLIEADPLLTMPVATDGPAFAGSISDHVAPERLPLGGASHIFPDGYDPAAGLSRPGQPLPVGPLARSPALFETGPDTALTAAATQATEILARLLHGLGLPELALEQAEAPHFAERVGRLLRSAVEAALENPSPSRLGRSTSLQADAGVTLRQCLCEPADDSRPDGGVLVEALAAGNARQHDKIASLQAALCDVLLRLAPTRIQREAGAALPWQRSAKSWGEFDKQYQAVVLEYQRLCLLTAPQEV</sequence>
<evidence type="ECO:0000259" key="1">
    <source>
        <dbReference type="PROSITE" id="PS50006"/>
    </source>
</evidence>
<keyword evidence="3" id="KW-1185">Reference proteome</keyword>
<feature type="domain" description="FHA" evidence="1">
    <location>
        <begin position="33"/>
        <end position="83"/>
    </location>
</feature>
<dbReference type="PROSITE" id="PS50006">
    <property type="entry name" value="FHA_DOMAIN"/>
    <property type="match status" value="1"/>
</dbReference>
<dbReference type="OrthoDB" id="9815925at2"/>
<dbReference type="Pfam" id="PF00498">
    <property type="entry name" value="FHA"/>
    <property type="match status" value="1"/>
</dbReference>
<dbReference type="InterPro" id="IPR008984">
    <property type="entry name" value="SMAD_FHA_dom_sf"/>
</dbReference>
<protein>
    <submittedName>
        <fullName evidence="2">FHA domain-containing protein</fullName>
    </submittedName>
</protein>
<dbReference type="EMBL" id="CP041730">
    <property type="protein sequence ID" value="QDQ25435.1"/>
    <property type="molecule type" value="Genomic_DNA"/>
</dbReference>
<evidence type="ECO:0000313" key="2">
    <source>
        <dbReference type="EMBL" id="QDQ25435.1"/>
    </source>
</evidence>
<dbReference type="RefSeq" id="WP_143856360.1">
    <property type="nucleotide sequence ID" value="NZ_CP041730.1"/>
</dbReference>
<dbReference type="AlphaFoldDB" id="A0A516SBB5"/>
<reference evidence="3" key="1">
    <citation type="submission" date="2019-07" db="EMBL/GenBank/DDBJ databases">
        <title>Chitinimonas sp. nov., isolated from Ny-Alesund, arctica soil.</title>
        <authorList>
            <person name="Xu Q."/>
            <person name="Peng F."/>
        </authorList>
    </citation>
    <scope>NUCLEOTIDE SEQUENCE [LARGE SCALE GENOMIC DNA]</scope>
    <source>
        <strain evidence="3">R3-44</strain>
    </source>
</reference>
<gene>
    <name evidence="2" type="ORF">FNU76_03165</name>
</gene>
<name>A0A516SBB5_9NEIS</name>
<evidence type="ECO:0000313" key="3">
    <source>
        <dbReference type="Proteomes" id="UP000317550"/>
    </source>
</evidence>